<dbReference type="Proteomes" id="UP000765509">
    <property type="component" value="Unassembled WGS sequence"/>
</dbReference>
<keyword evidence="2" id="KW-1185">Reference proteome</keyword>
<protein>
    <submittedName>
        <fullName evidence="1">Uncharacterized protein</fullName>
    </submittedName>
</protein>
<evidence type="ECO:0000313" key="1">
    <source>
        <dbReference type="EMBL" id="MBW0546150.1"/>
    </source>
</evidence>
<feature type="non-terminal residue" evidence="1">
    <location>
        <position position="1"/>
    </location>
</feature>
<dbReference type="AlphaFoldDB" id="A0A9Q3FT42"/>
<sequence>NELSSLLYDHKGAFASDTEPPGPIIGHKADSILNIDRPYPPLLRIPAYPTSPKSRETLETHLKELLDLGVIGKVGHNEEVELTTPVTVA</sequence>
<name>A0A9Q3FT42_9BASI</name>
<dbReference type="OrthoDB" id="6060525at2759"/>
<organism evidence="1 2">
    <name type="scientific">Austropuccinia psidii MF-1</name>
    <dbReference type="NCBI Taxonomy" id="1389203"/>
    <lineage>
        <taxon>Eukaryota</taxon>
        <taxon>Fungi</taxon>
        <taxon>Dikarya</taxon>
        <taxon>Basidiomycota</taxon>
        <taxon>Pucciniomycotina</taxon>
        <taxon>Pucciniomycetes</taxon>
        <taxon>Pucciniales</taxon>
        <taxon>Sphaerophragmiaceae</taxon>
        <taxon>Austropuccinia</taxon>
    </lineage>
</organism>
<proteinExistence type="predicted"/>
<evidence type="ECO:0000313" key="2">
    <source>
        <dbReference type="Proteomes" id="UP000765509"/>
    </source>
</evidence>
<gene>
    <name evidence="1" type="ORF">O181_085865</name>
</gene>
<reference evidence="1" key="1">
    <citation type="submission" date="2021-03" db="EMBL/GenBank/DDBJ databases">
        <title>Draft genome sequence of rust myrtle Austropuccinia psidii MF-1, a brazilian biotype.</title>
        <authorList>
            <person name="Quecine M.C."/>
            <person name="Pachon D.M.R."/>
            <person name="Bonatelli M.L."/>
            <person name="Correr F.H."/>
            <person name="Franceschini L.M."/>
            <person name="Leite T.F."/>
            <person name="Margarido G.R.A."/>
            <person name="Almeida C.A."/>
            <person name="Ferrarezi J.A."/>
            <person name="Labate C.A."/>
        </authorList>
    </citation>
    <scope>NUCLEOTIDE SEQUENCE</scope>
    <source>
        <strain evidence="1">MF-1</strain>
    </source>
</reference>
<dbReference type="EMBL" id="AVOT02051115">
    <property type="protein sequence ID" value="MBW0546150.1"/>
    <property type="molecule type" value="Genomic_DNA"/>
</dbReference>
<accession>A0A9Q3FT42</accession>
<comment type="caution">
    <text evidence="1">The sequence shown here is derived from an EMBL/GenBank/DDBJ whole genome shotgun (WGS) entry which is preliminary data.</text>
</comment>